<evidence type="ECO:0000256" key="1">
    <source>
        <dbReference type="SAM" id="MobiDB-lite"/>
    </source>
</evidence>
<dbReference type="OrthoDB" id="8924832at2759"/>
<reference evidence="2" key="3">
    <citation type="submission" date="2025-09" db="UniProtKB">
        <authorList>
            <consortium name="Ensembl"/>
        </authorList>
    </citation>
    <scope>IDENTIFICATION</scope>
</reference>
<reference evidence="2" key="2">
    <citation type="submission" date="2025-08" db="UniProtKB">
        <authorList>
            <consortium name="Ensembl"/>
        </authorList>
    </citation>
    <scope>IDENTIFICATION</scope>
</reference>
<dbReference type="OMA" id="NDQTPAR"/>
<evidence type="ECO:0000313" key="3">
    <source>
        <dbReference type="Proteomes" id="UP000265040"/>
    </source>
</evidence>
<accession>A0A3Q1I8H2</accession>
<dbReference type="AlphaFoldDB" id="A0A3Q1I8H2"/>
<dbReference type="InParanoid" id="A0A3Q1I8H2"/>
<dbReference type="Proteomes" id="UP000265040">
    <property type="component" value="Chromosome 19"/>
</dbReference>
<sequence>MPSQGGHHHSQELLPIVGVDVQLLRVQHAQLGIGGLDVVHVLHSPVQTVQHLDTVSCDIGVSPDGLSVVEVTEGAEIPLSPGVNDQTPARGETGEQVSTEQLYILI</sequence>
<organism evidence="2 3">
    <name type="scientific">Anabas testudineus</name>
    <name type="common">Climbing perch</name>
    <name type="synonym">Anthias testudineus</name>
    <dbReference type="NCBI Taxonomy" id="64144"/>
    <lineage>
        <taxon>Eukaryota</taxon>
        <taxon>Metazoa</taxon>
        <taxon>Chordata</taxon>
        <taxon>Craniata</taxon>
        <taxon>Vertebrata</taxon>
        <taxon>Euteleostomi</taxon>
        <taxon>Actinopterygii</taxon>
        <taxon>Neopterygii</taxon>
        <taxon>Teleostei</taxon>
        <taxon>Neoteleostei</taxon>
        <taxon>Acanthomorphata</taxon>
        <taxon>Anabantaria</taxon>
        <taxon>Anabantiformes</taxon>
        <taxon>Anabantoidei</taxon>
        <taxon>Anabantidae</taxon>
        <taxon>Anabas</taxon>
    </lineage>
</organism>
<dbReference type="Ensembl" id="ENSATET00000016156.2">
    <property type="protein sequence ID" value="ENSATEP00000015904.1"/>
    <property type="gene ID" value="ENSATEG00000011059.2"/>
</dbReference>
<proteinExistence type="predicted"/>
<feature type="region of interest" description="Disordered" evidence="1">
    <location>
        <begin position="78"/>
        <end position="97"/>
    </location>
</feature>
<dbReference type="GeneTree" id="ENSGT00940000176976"/>
<evidence type="ECO:0000313" key="2">
    <source>
        <dbReference type="Ensembl" id="ENSATEP00000015904.1"/>
    </source>
</evidence>
<reference evidence="2" key="1">
    <citation type="submission" date="2021-04" db="EMBL/GenBank/DDBJ databases">
        <authorList>
            <consortium name="Wellcome Sanger Institute Data Sharing"/>
        </authorList>
    </citation>
    <scope>NUCLEOTIDE SEQUENCE [LARGE SCALE GENOMIC DNA]</scope>
</reference>
<protein>
    <submittedName>
        <fullName evidence="2">Uncharacterized protein</fullName>
    </submittedName>
</protein>
<name>A0A3Q1I8H2_ANATE</name>
<keyword evidence="3" id="KW-1185">Reference proteome</keyword>